<keyword evidence="1" id="KW-0812">Transmembrane</keyword>
<dbReference type="AlphaFoldDB" id="A0A927RHY3"/>
<evidence type="ECO:0008006" key="4">
    <source>
        <dbReference type="Google" id="ProtNLM"/>
    </source>
</evidence>
<organism evidence="2 3">
    <name type="scientific">Actinopolymorpha pittospori</name>
    <dbReference type="NCBI Taxonomy" id="648752"/>
    <lineage>
        <taxon>Bacteria</taxon>
        <taxon>Bacillati</taxon>
        <taxon>Actinomycetota</taxon>
        <taxon>Actinomycetes</taxon>
        <taxon>Propionibacteriales</taxon>
        <taxon>Actinopolymorphaceae</taxon>
        <taxon>Actinopolymorpha</taxon>
    </lineage>
</organism>
<accession>A0A927RHY3</accession>
<proteinExistence type="predicted"/>
<evidence type="ECO:0000313" key="2">
    <source>
        <dbReference type="EMBL" id="MBE1612705.1"/>
    </source>
</evidence>
<feature type="transmembrane region" description="Helical" evidence="1">
    <location>
        <begin position="61"/>
        <end position="86"/>
    </location>
</feature>
<comment type="caution">
    <text evidence="2">The sequence shown here is derived from an EMBL/GenBank/DDBJ whole genome shotgun (WGS) entry which is preliminary data.</text>
</comment>
<dbReference type="Proteomes" id="UP000638648">
    <property type="component" value="Unassembled WGS sequence"/>
</dbReference>
<name>A0A927RHY3_9ACTN</name>
<evidence type="ECO:0000313" key="3">
    <source>
        <dbReference type="Proteomes" id="UP000638648"/>
    </source>
</evidence>
<gene>
    <name evidence="2" type="ORF">HEB94_009553</name>
</gene>
<feature type="transmembrane region" description="Helical" evidence="1">
    <location>
        <begin position="12"/>
        <end position="34"/>
    </location>
</feature>
<dbReference type="RefSeq" id="WP_192755700.1">
    <property type="nucleotide sequence ID" value="NZ_BAABJL010000084.1"/>
</dbReference>
<sequence>MTPERRTAAGSGLLWCTAFVLGPYLVAVLALLAWSWPHDTLPTGQCEGIGFGCDLTRRDGALLLTFISAPFAALATGVAWLLVLALRRGPVKRWAGSAQGALSAAMVLLAVAGLLVVQVAA</sequence>
<dbReference type="EMBL" id="JADBEM010000001">
    <property type="protein sequence ID" value="MBE1612705.1"/>
    <property type="molecule type" value="Genomic_DNA"/>
</dbReference>
<keyword evidence="1" id="KW-1133">Transmembrane helix</keyword>
<reference evidence="2" key="1">
    <citation type="submission" date="2020-10" db="EMBL/GenBank/DDBJ databases">
        <title>Sequencing the genomes of 1000 actinobacteria strains.</title>
        <authorList>
            <person name="Klenk H.-P."/>
        </authorList>
    </citation>
    <scope>NUCLEOTIDE SEQUENCE</scope>
    <source>
        <strain evidence="2">DSM 45354</strain>
    </source>
</reference>
<keyword evidence="3" id="KW-1185">Reference proteome</keyword>
<keyword evidence="1" id="KW-0472">Membrane</keyword>
<protein>
    <recommendedName>
        <fullName evidence="4">Vitamin K epoxide reductase family protein</fullName>
    </recommendedName>
</protein>
<evidence type="ECO:0000256" key="1">
    <source>
        <dbReference type="SAM" id="Phobius"/>
    </source>
</evidence>
<feature type="transmembrane region" description="Helical" evidence="1">
    <location>
        <begin position="98"/>
        <end position="120"/>
    </location>
</feature>